<dbReference type="EMBL" id="JBBWWR010000004">
    <property type="protein sequence ID" value="KAK8968709.1"/>
    <property type="molecule type" value="Genomic_DNA"/>
</dbReference>
<accession>A0ABR2MYC8</accession>
<evidence type="ECO:0000256" key="1">
    <source>
        <dbReference type="SAM" id="MobiDB-lite"/>
    </source>
</evidence>
<reference evidence="2 3" key="1">
    <citation type="journal article" date="2022" name="Nat. Plants">
        <title>Genomes of leafy and leafless Platanthera orchids illuminate the evolution of mycoheterotrophy.</title>
        <authorList>
            <person name="Li M.H."/>
            <person name="Liu K.W."/>
            <person name="Li Z."/>
            <person name="Lu H.C."/>
            <person name="Ye Q.L."/>
            <person name="Zhang D."/>
            <person name="Wang J.Y."/>
            <person name="Li Y.F."/>
            <person name="Zhong Z.M."/>
            <person name="Liu X."/>
            <person name="Yu X."/>
            <person name="Liu D.K."/>
            <person name="Tu X.D."/>
            <person name="Liu B."/>
            <person name="Hao Y."/>
            <person name="Liao X.Y."/>
            <person name="Jiang Y.T."/>
            <person name="Sun W.H."/>
            <person name="Chen J."/>
            <person name="Chen Y.Q."/>
            <person name="Ai Y."/>
            <person name="Zhai J.W."/>
            <person name="Wu S.S."/>
            <person name="Zhou Z."/>
            <person name="Hsiao Y.Y."/>
            <person name="Wu W.L."/>
            <person name="Chen Y.Y."/>
            <person name="Lin Y.F."/>
            <person name="Hsu J.L."/>
            <person name="Li C.Y."/>
            <person name="Wang Z.W."/>
            <person name="Zhao X."/>
            <person name="Zhong W.Y."/>
            <person name="Ma X.K."/>
            <person name="Ma L."/>
            <person name="Huang J."/>
            <person name="Chen G.Z."/>
            <person name="Huang M.Z."/>
            <person name="Huang L."/>
            <person name="Peng D.H."/>
            <person name="Luo Y.B."/>
            <person name="Zou S.Q."/>
            <person name="Chen S.P."/>
            <person name="Lan S."/>
            <person name="Tsai W.C."/>
            <person name="Van de Peer Y."/>
            <person name="Liu Z.J."/>
        </authorList>
    </citation>
    <scope>NUCLEOTIDE SEQUENCE [LARGE SCALE GENOMIC DNA]</scope>
    <source>
        <strain evidence="2">Lor288</strain>
    </source>
</reference>
<proteinExistence type="predicted"/>
<evidence type="ECO:0000313" key="3">
    <source>
        <dbReference type="Proteomes" id="UP001412067"/>
    </source>
</evidence>
<feature type="region of interest" description="Disordered" evidence="1">
    <location>
        <begin position="46"/>
        <end position="72"/>
    </location>
</feature>
<dbReference type="Proteomes" id="UP001412067">
    <property type="component" value="Unassembled WGS sequence"/>
</dbReference>
<protein>
    <submittedName>
        <fullName evidence="2">Uncharacterized protein</fullName>
    </submittedName>
</protein>
<comment type="caution">
    <text evidence="2">The sequence shown here is derived from an EMBL/GenBank/DDBJ whole genome shotgun (WGS) entry which is preliminary data.</text>
</comment>
<name>A0ABR2MYC8_9ASPA</name>
<sequence>MFLRSNRIPPTNISGICENHVKSFNFRAHHLLLSTMNRLSREKFTQIRPQQHCRRSPNRQPGEALRRHRRPGTRVARLARVSCVGIIDQRSPAEPGEALPDRQS</sequence>
<evidence type="ECO:0000313" key="2">
    <source>
        <dbReference type="EMBL" id="KAK8968709.1"/>
    </source>
</evidence>
<keyword evidence="3" id="KW-1185">Reference proteome</keyword>
<gene>
    <name evidence="2" type="ORF">KSP40_PGU005178</name>
</gene>
<organism evidence="2 3">
    <name type="scientific">Platanthera guangdongensis</name>
    <dbReference type="NCBI Taxonomy" id="2320717"/>
    <lineage>
        <taxon>Eukaryota</taxon>
        <taxon>Viridiplantae</taxon>
        <taxon>Streptophyta</taxon>
        <taxon>Embryophyta</taxon>
        <taxon>Tracheophyta</taxon>
        <taxon>Spermatophyta</taxon>
        <taxon>Magnoliopsida</taxon>
        <taxon>Liliopsida</taxon>
        <taxon>Asparagales</taxon>
        <taxon>Orchidaceae</taxon>
        <taxon>Orchidoideae</taxon>
        <taxon>Orchideae</taxon>
        <taxon>Orchidinae</taxon>
        <taxon>Platanthera</taxon>
    </lineage>
</organism>